<dbReference type="Proteomes" id="UP000742934">
    <property type="component" value="Unassembled WGS sequence"/>
</dbReference>
<feature type="transmembrane region" description="Helical" evidence="1">
    <location>
        <begin position="44"/>
        <end position="61"/>
    </location>
</feature>
<organism evidence="2 3">
    <name type="scientific">Enterobacter hormaechei subsp. hoffmannii</name>
    <dbReference type="NCBI Taxonomy" id="1812934"/>
    <lineage>
        <taxon>Bacteria</taxon>
        <taxon>Pseudomonadati</taxon>
        <taxon>Pseudomonadota</taxon>
        <taxon>Gammaproteobacteria</taxon>
        <taxon>Enterobacterales</taxon>
        <taxon>Enterobacteriaceae</taxon>
        <taxon>Enterobacter</taxon>
        <taxon>Enterobacter cloacae complex</taxon>
    </lineage>
</organism>
<keyword evidence="1" id="KW-0472">Membrane</keyword>
<proteinExistence type="predicted"/>
<reference evidence="2" key="1">
    <citation type="submission" date="2021-05" db="EMBL/GenBank/DDBJ databases">
        <title>The batch submission of Enterobacter spp. strains.</title>
        <authorList>
            <person name="Wei L."/>
            <person name="Wang C."/>
            <person name="Feng Y."/>
            <person name="Zong Z."/>
        </authorList>
    </citation>
    <scope>NUCLEOTIDE SEQUENCE</scope>
    <source>
        <strain evidence="2">090086</strain>
    </source>
</reference>
<keyword evidence="1" id="KW-0812">Transmembrane</keyword>
<comment type="caution">
    <text evidence="2">The sequence shown here is derived from an EMBL/GenBank/DDBJ whole genome shotgun (WGS) entry which is preliminary data.</text>
</comment>
<name>A0A9Q2ZQ73_9ENTR</name>
<accession>A0A9Q2ZQ73</accession>
<feature type="transmembrane region" description="Helical" evidence="1">
    <location>
        <begin position="12"/>
        <end position="32"/>
    </location>
</feature>
<dbReference type="EMBL" id="JAHEVK010000019">
    <property type="protein sequence ID" value="MBT1778296.1"/>
    <property type="molecule type" value="Genomic_DNA"/>
</dbReference>
<sequence>MKLSFQKITSIWIGLCIVLLGGWVMNLVKLIASGDLHFNAGMTLARVVGIFIVPLGSVLGFF</sequence>
<gene>
    <name evidence="2" type="ORF">KK080_15960</name>
</gene>
<keyword evidence="1" id="KW-1133">Transmembrane helix</keyword>
<evidence type="ECO:0000313" key="2">
    <source>
        <dbReference type="EMBL" id="MBT1778296.1"/>
    </source>
</evidence>
<dbReference type="AlphaFoldDB" id="A0A9Q2ZQ73"/>
<protein>
    <submittedName>
        <fullName evidence="2">Uncharacterized protein</fullName>
    </submittedName>
</protein>
<evidence type="ECO:0000313" key="3">
    <source>
        <dbReference type="Proteomes" id="UP000742934"/>
    </source>
</evidence>
<evidence type="ECO:0000256" key="1">
    <source>
        <dbReference type="SAM" id="Phobius"/>
    </source>
</evidence>